<proteinExistence type="predicted"/>
<dbReference type="PANTHER" id="PTHR31009">
    <property type="entry name" value="S-ADENOSYL-L-METHIONINE:CARBOXYL METHYLTRANSFERASE FAMILY PROTEIN"/>
    <property type="match status" value="1"/>
</dbReference>
<accession>A0ABQ9L673</accession>
<keyword evidence="4" id="KW-0460">Magnesium</keyword>
<dbReference type="Pfam" id="PF03492">
    <property type="entry name" value="Methyltransf_7"/>
    <property type="match status" value="1"/>
</dbReference>
<evidence type="ECO:0000256" key="2">
    <source>
        <dbReference type="ARBA" id="ARBA00022679"/>
    </source>
</evidence>
<dbReference type="InterPro" id="IPR042086">
    <property type="entry name" value="MeTrfase_capping"/>
</dbReference>
<organism evidence="5 6">
    <name type="scientific">Hevea brasiliensis</name>
    <name type="common">Para rubber tree</name>
    <name type="synonym">Siphonia brasiliensis</name>
    <dbReference type="NCBI Taxonomy" id="3981"/>
    <lineage>
        <taxon>Eukaryota</taxon>
        <taxon>Viridiplantae</taxon>
        <taxon>Streptophyta</taxon>
        <taxon>Embryophyta</taxon>
        <taxon>Tracheophyta</taxon>
        <taxon>Spermatophyta</taxon>
        <taxon>Magnoliopsida</taxon>
        <taxon>eudicotyledons</taxon>
        <taxon>Gunneridae</taxon>
        <taxon>Pentapetalae</taxon>
        <taxon>rosids</taxon>
        <taxon>fabids</taxon>
        <taxon>Malpighiales</taxon>
        <taxon>Euphorbiaceae</taxon>
        <taxon>Crotonoideae</taxon>
        <taxon>Micrandreae</taxon>
        <taxon>Hevea</taxon>
    </lineage>
</organism>
<dbReference type="Gene3D" id="1.10.1200.270">
    <property type="entry name" value="Methyltransferase, alpha-helical capping domain"/>
    <property type="match status" value="1"/>
</dbReference>
<evidence type="ECO:0000256" key="4">
    <source>
        <dbReference type="ARBA" id="ARBA00022842"/>
    </source>
</evidence>
<evidence type="ECO:0000256" key="3">
    <source>
        <dbReference type="ARBA" id="ARBA00022723"/>
    </source>
</evidence>
<protein>
    <recommendedName>
        <fullName evidence="7">SAM dependent carboxyl methyltransferase</fullName>
    </recommendedName>
</protein>
<evidence type="ECO:0000256" key="1">
    <source>
        <dbReference type="ARBA" id="ARBA00022603"/>
    </source>
</evidence>
<dbReference type="Proteomes" id="UP001174677">
    <property type="component" value="Chromosome 14"/>
</dbReference>
<sequence length="122" mass="14046">MGLIEKDNVDSFNLPWYTPFSREVIEIIEMESSFEINNMKTFGMNWDPNDNDENQDYVFDKSTSGENVASCVRAALESLLASHFGEATIDELFSRYARNVGEYLSKEKTKYNFLVISMTKKS</sequence>
<dbReference type="InterPro" id="IPR029063">
    <property type="entry name" value="SAM-dependent_MTases_sf"/>
</dbReference>
<dbReference type="SUPFAM" id="SSF53335">
    <property type="entry name" value="S-adenosyl-L-methionine-dependent methyltransferases"/>
    <property type="match status" value="1"/>
</dbReference>
<evidence type="ECO:0000313" key="5">
    <source>
        <dbReference type="EMBL" id="KAJ9159666.1"/>
    </source>
</evidence>
<dbReference type="EMBL" id="JARPOI010000014">
    <property type="protein sequence ID" value="KAJ9159666.1"/>
    <property type="molecule type" value="Genomic_DNA"/>
</dbReference>
<keyword evidence="2" id="KW-0808">Transferase</keyword>
<gene>
    <name evidence="5" type="ORF">P3X46_025152</name>
</gene>
<keyword evidence="1" id="KW-0489">Methyltransferase</keyword>
<comment type="caution">
    <text evidence="5">The sequence shown here is derived from an EMBL/GenBank/DDBJ whole genome shotgun (WGS) entry which is preliminary data.</text>
</comment>
<keyword evidence="3" id="KW-0479">Metal-binding</keyword>
<name>A0ABQ9L673_HEVBR</name>
<keyword evidence="6" id="KW-1185">Reference proteome</keyword>
<reference evidence="5" key="1">
    <citation type="journal article" date="2023" name="Plant Biotechnol. J.">
        <title>Chromosome-level wild Hevea brasiliensis genome provides new tools for genomic-assisted breeding and valuable loci to elevate rubber yield.</title>
        <authorList>
            <person name="Cheng H."/>
            <person name="Song X."/>
            <person name="Hu Y."/>
            <person name="Wu T."/>
            <person name="Yang Q."/>
            <person name="An Z."/>
            <person name="Feng S."/>
            <person name="Deng Z."/>
            <person name="Wu W."/>
            <person name="Zeng X."/>
            <person name="Tu M."/>
            <person name="Wang X."/>
            <person name="Huang H."/>
        </authorList>
    </citation>
    <scope>NUCLEOTIDE SEQUENCE</scope>
    <source>
        <strain evidence="5">MT/VB/25A 57/8</strain>
    </source>
</reference>
<dbReference type="InterPro" id="IPR005299">
    <property type="entry name" value="MeTrfase_7"/>
</dbReference>
<evidence type="ECO:0008006" key="7">
    <source>
        <dbReference type="Google" id="ProtNLM"/>
    </source>
</evidence>
<evidence type="ECO:0000313" key="6">
    <source>
        <dbReference type="Proteomes" id="UP001174677"/>
    </source>
</evidence>